<proteinExistence type="predicted"/>
<accession>A0A8H3QX49</accession>
<dbReference type="OrthoDB" id="5411533at2759"/>
<reference evidence="7" key="1">
    <citation type="submission" date="2019-10" db="EMBL/GenBank/DDBJ databases">
        <title>Conservation and host-specific expression of non-tandemly repeated heterogenous ribosome RNA gene in arbuscular mycorrhizal fungi.</title>
        <authorList>
            <person name="Maeda T."/>
            <person name="Kobayashi Y."/>
            <person name="Nakagawa T."/>
            <person name="Ezawa T."/>
            <person name="Yamaguchi K."/>
            <person name="Bino T."/>
            <person name="Nishimoto Y."/>
            <person name="Shigenobu S."/>
            <person name="Kawaguchi M."/>
        </authorList>
    </citation>
    <scope>NUCLEOTIDE SEQUENCE</scope>
    <source>
        <strain evidence="7">HR1</strain>
    </source>
</reference>
<feature type="domain" description="RRM" evidence="6">
    <location>
        <begin position="236"/>
        <end position="314"/>
    </location>
</feature>
<dbReference type="SMART" id="SM00360">
    <property type="entry name" value="RRM"/>
    <property type="match status" value="3"/>
</dbReference>
<evidence type="ECO:0000256" key="3">
    <source>
        <dbReference type="ARBA" id="ARBA00022884"/>
    </source>
</evidence>
<dbReference type="SUPFAM" id="SSF54928">
    <property type="entry name" value="RNA-binding domain, RBD"/>
    <property type="match status" value="2"/>
</dbReference>
<dbReference type="GO" id="GO:0005634">
    <property type="term" value="C:nucleus"/>
    <property type="evidence" value="ECO:0007669"/>
    <property type="project" value="InterPro"/>
</dbReference>
<dbReference type="Pfam" id="PF15519">
    <property type="entry name" value="RBM39linker"/>
    <property type="match status" value="1"/>
</dbReference>
<dbReference type="PROSITE" id="PS50102">
    <property type="entry name" value="RRM"/>
    <property type="match status" value="2"/>
</dbReference>
<dbReference type="InterPro" id="IPR012677">
    <property type="entry name" value="Nucleotide-bd_a/b_plait_sf"/>
</dbReference>
<feature type="domain" description="RRM" evidence="6">
    <location>
        <begin position="137"/>
        <end position="214"/>
    </location>
</feature>
<dbReference type="Pfam" id="PF00076">
    <property type="entry name" value="RRM_1"/>
    <property type="match status" value="2"/>
</dbReference>
<dbReference type="CDD" id="cd12285">
    <property type="entry name" value="RRM3_RBM39_like"/>
    <property type="match status" value="1"/>
</dbReference>
<feature type="region of interest" description="Disordered" evidence="5">
    <location>
        <begin position="1"/>
        <end position="134"/>
    </location>
</feature>
<keyword evidence="2" id="KW-0677">Repeat</keyword>
<evidence type="ECO:0000259" key="6">
    <source>
        <dbReference type="PROSITE" id="PS50102"/>
    </source>
</evidence>
<feature type="compositionally biased region" description="Basic residues" evidence="5">
    <location>
        <begin position="44"/>
        <end position="124"/>
    </location>
</feature>
<dbReference type="SMART" id="SM00361">
    <property type="entry name" value="RRM_1"/>
    <property type="match status" value="2"/>
</dbReference>
<dbReference type="EMBL" id="BLAL01000215">
    <property type="protein sequence ID" value="GES92584.1"/>
    <property type="molecule type" value="Genomic_DNA"/>
</dbReference>
<evidence type="ECO:0000256" key="2">
    <source>
        <dbReference type="ARBA" id="ARBA00022737"/>
    </source>
</evidence>
<feature type="compositionally biased region" description="Basic and acidic residues" evidence="5">
    <location>
        <begin position="29"/>
        <end position="43"/>
    </location>
</feature>
<dbReference type="GO" id="GO:0003723">
    <property type="term" value="F:RNA binding"/>
    <property type="evidence" value="ECO:0007669"/>
    <property type="project" value="UniProtKB-UniRule"/>
</dbReference>
<protein>
    <submittedName>
        <fullName evidence="7">RNA-binding protein rsd1</fullName>
    </submittedName>
</protein>
<dbReference type="Gene3D" id="3.30.70.330">
    <property type="match status" value="3"/>
</dbReference>
<dbReference type="CDD" id="cd12283">
    <property type="entry name" value="RRM1_RBM39_like"/>
    <property type="match status" value="1"/>
</dbReference>
<name>A0A8H3QX49_9GLOM</name>
<dbReference type="Proteomes" id="UP000615446">
    <property type="component" value="Unassembled WGS sequence"/>
</dbReference>
<evidence type="ECO:0000256" key="5">
    <source>
        <dbReference type="SAM" id="MobiDB-lite"/>
    </source>
</evidence>
<dbReference type="AlphaFoldDB" id="A0A8H3QX49"/>
<dbReference type="InterPro" id="IPR006509">
    <property type="entry name" value="RBM39_SF"/>
</dbReference>
<gene>
    <name evidence="7" type="ORF">RCL2_001935700</name>
</gene>
<dbReference type="InterPro" id="IPR003954">
    <property type="entry name" value="RRM_euk-type"/>
</dbReference>
<dbReference type="InterPro" id="IPR035979">
    <property type="entry name" value="RBD_domain_sf"/>
</dbReference>
<organism evidence="7 8">
    <name type="scientific">Rhizophagus clarus</name>
    <dbReference type="NCBI Taxonomy" id="94130"/>
    <lineage>
        <taxon>Eukaryota</taxon>
        <taxon>Fungi</taxon>
        <taxon>Fungi incertae sedis</taxon>
        <taxon>Mucoromycota</taxon>
        <taxon>Glomeromycotina</taxon>
        <taxon>Glomeromycetes</taxon>
        <taxon>Glomerales</taxon>
        <taxon>Glomeraceae</taxon>
        <taxon>Rhizophagus</taxon>
    </lineage>
</organism>
<dbReference type="NCBIfam" id="TIGR01622">
    <property type="entry name" value="SF-CC1"/>
    <property type="match status" value="1"/>
</dbReference>
<keyword evidence="1" id="KW-0597">Phosphoprotein</keyword>
<sequence length="500" mass="57848">MADDFDVEAMLEAPFHKGQEINEFTTNGKAEKHIKEERKSEERRRHRSSSRTSSHRHRSHSRSRRSRKSRSRSRDRRRRHRSKTRSRERRRRSRTRSRERRRRSRSPRRRSRSRSRYSDRRRRSPTPPLDEEERDKRTVFVMQLAARLRSRELADFFASVGKVRDAKIIADRISRRSKGVGYVEFYDEESVPKALALTGQKLLGIPVIVQLTEAEKNRQARLAEQAASHATDIAYHRLYVGSVHFNLTEDDLRQVFEPFGPLEFVNLHKDPETGRSRGFAFIQYKNPEDAKQALEKMNGFELAGRTIKVGLVTDKSNGMNLNLDDGDVAGLALNAQSRVELMQKLARDTDLIAPTATPIQSEPPRPVQPRVNPTRCVLLKNMFNPDEETESNWAEELEEDVKGECVKYGPVVHISVDKESAGDIYMKFDSVSSAQAAVNGLNGRWKEITTCHHMKGESLHSVCVRVAPLRRRCKIVYMKITTARSYHYDIIHTQRVAREL</sequence>
<dbReference type="InterPro" id="IPR000504">
    <property type="entry name" value="RRM_dom"/>
</dbReference>
<evidence type="ECO:0000256" key="4">
    <source>
        <dbReference type="PROSITE-ProRule" id="PRU00176"/>
    </source>
</evidence>
<comment type="caution">
    <text evidence="7">The sequence shown here is derived from an EMBL/GenBank/DDBJ whole genome shotgun (WGS) entry which is preliminary data.</text>
</comment>
<dbReference type="CDD" id="cd12284">
    <property type="entry name" value="RRM2_RBM23_RBM39"/>
    <property type="match status" value="1"/>
</dbReference>
<evidence type="ECO:0000313" key="7">
    <source>
        <dbReference type="EMBL" id="GES92584.1"/>
    </source>
</evidence>
<dbReference type="GO" id="GO:0006397">
    <property type="term" value="P:mRNA processing"/>
    <property type="evidence" value="ECO:0007669"/>
    <property type="project" value="InterPro"/>
</dbReference>
<dbReference type="PANTHER" id="PTHR48036">
    <property type="entry name" value="SPLICING FACTOR (PAD-1), PUTATIVE (AFU_ORTHOLOGUE AFUA_1G15810)-RELATED"/>
    <property type="match status" value="1"/>
</dbReference>
<keyword evidence="3 4" id="KW-0694">RNA-binding</keyword>
<evidence type="ECO:0000313" key="8">
    <source>
        <dbReference type="Proteomes" id="UP000615446"/>
    </source>
</evidence>
<dbReference type="InterPro" id="IPR029123">
    <property type="entry name" value="RBM39_linker"/>
</dbReference>
<evidence type="ECO:0000256" key="1">
    <source>
        <dbReference type="ARBA" id="ARBA00022553"/>
    </source>
</evidence>